<accession>A0A9P7KMS8</accession>
<proteinExistence type="predicted"/>
<comment type="caution">
    <text evidence="2">The sequence shown here is derived from an EMBL/GenBank/DDBJ whole genome shotgun (WGS) entry which is preliminary data.</text>
</comment>
<evidence type="ECO:0000256" key="1">
    <source>
        <dbReference type="SAM" id="MobiDB-lite"/>
    </source>
</evidence>
<reference evidence="2" key="1">
    <citation type="submission" date="2021-02" db="EMBL/GenBank/DDBJ databases">
        <authorList>
            <person name="Nieuwenhuis M."/>
            <person name="Van De Peppel L.J.J."/>
        </authorList>
    </citation>
    <scope>NUCLEOTIDE SEQUENCE</scope>
    <source>
        <strain evidence="2">D49</strain>
    </source>
</reference>
<feature type="compositionally biased region" description="Polar residues" evidence="1">
    <location>
        <begin position="159"/>
        <end position="172"/>
    </location>
</feature>
<feature type="compositionally biased region" description="Basic and acidic residues" evidence="1">
    <location>
        <begin position="224"/>
        <end position="251"/>
    </location>
</feature>
<sequence>MADRTLRYNIRWIESTFSSRTATEALLGPERESGNVTSHDYDAATEFFPGFHRHYRVRIIIIVLIRPLSVLCHAVLRSDVIYTPSLCRPGFLIGHVMSISAHYNFVRSIENPEGFSQALDNIQKNTGSFPPNGPIIVRQGGKWAVDHDAEVPVLENGSHGESSPVPSTQTPTKDPVPSIKPMSKWDQIRAANSRTTPHSSWDALRQNHERARVSPEGASSATPEFERTRGDDRALEQAKFDELLEKERNMK</sequence>
<feature type="region of interest" description="Disordered" evidence="1">
    <location>
        <begin position="154"/>
        <end position="251"/>
    </location>
</feature>
<evidence type="ECO:0000313" key="2">
    <source>
        <dbReference type="EMBL" id="KAG5654105.1"/>
    </source>
</evidence>
<reference evidence="2" key="2">
    <citation type="submission" date="2021-10" db="EMBL/GenBank/DDBJ databases">
        <title>Phylogenomics reveals ancestral predisposition of the termite-cultivated fungus Termitomyces towards a domesticated lifestyle.</title>
        <authorList>
            <person name="Auxier B."/>
            <person name="Grum-Grzhimaylo A."/>
            <person name="Cardenas M.E."/>
            <person name="Lodge J.D."/>
            <person name="Laessoe T."/>
            <person name="Pedersen O."/>
            <person name="Smith M.E."/>
            <person name="Kuyper T.W."/>
            <person name="Franco-Molano E.A."/>
            <person name="Baroni T.J."/>
            <person name="Aanen D.K."/>
        </authorList>
    </citation>
    <scope>NUCLEOTIDE SEQUENCE</scope>
    <source>
        <strain evidence="2">D49</strain>
    </source>
</reference>
<name>A0A9P7KMS8_9AGAR</name>
<organism evidence="2 3">
    <name type="scientific">Sphagnurus paluster</name>
    <dbReference type="NCBI Taxonomy" id="117069"/>
    <lineage>
        <taxon>Eukaryota</taxon>
        <taxon>Fungi</taxon>
        <taxon>Dikarya</taxon>
        <taxon>Basidiomycota</taxon>
        <taxon>Agaricomycotina</taxon>
        <taxon>Agaricomycetes</taxon>
        <taxon>Agaricomycetidae</taxon>
        <taxon>Agaricales</taxon>
        <taxon>Tricholomatineae</taxon>
        <taxon>Lyophyllaceae</taxon>
        <taxon>Sphagnurus</taxon>
    </lineage>
</organism>
<dbReference type="Proteomes" id="UP000717328">
    <property type="component" value="Unassembled WGS sequence"/>
</dbReference>
<dbReference type="AlphaFoldDB" id="A0A9P7KMS8"/>
<keyword evidence="3" id="KW-1185">Reference proteome</keyword>
<dbReference type="OrthoDB" id="3201807at2759"/>
<dbReference type="EMBL" id="JABCKI010000020">
    <property type="protein sequence ID" value="KAG5654105.1"/>
    <property type="molecule type" value="Genomic_DNA"/>
</dbReference>
<feature type="compositionally biased region" description="Polar residues" evidence="1">
    <location>
        <begin position="190"/>
        <end position="199"/>
    </location>
</feature>
<evidence type="ECO:0000313" key="3">
    <source>
        <dbReference type="Proteomes" id="UP000717328"/>
    </source>
</evidence>
<protein>
    <submittedName>
        <fullName evidence="2">Uncharacterized protein</fullName>
    </submittedName>
</protein>
<gene>
    <name evidence="2" type="ORF">H0H81_007519</name>
</gene>